<organism evidence="3 4">
    <name type="scientific">Lupinus luteus</name>
    <name type="common">European yellow lupine</name>
    <dbReference type="NCBI Taxonomy" id="3873"/>
    <lineage>
        <taxon>Eukaryota</taxon>
        <taxon>Viridiplantae</taxon>
        <taxon>Streptophyta</taxon>
        <taxon>Embryophyta</taxon>
        <taxon>Tracheophyta</taxon>
        <taxon>Spermatophyta</taxon>
        <taxon>Magnoliopsida</taxon>
        <taxon>eudicotyledons</taxon>
        <taxon>Gunneridae</taxon>
        <taxon>Pentapetalae</taxon>
        <taxon>rosids</taxon>
        <taxon>fabids</taxon>
        <taxon>Fabales</taxon>
        <taxon>Fabaceae</taxon>
        <taxon>Papilionoideae</taxon>
        <taxon>50 kb inversion clade</taxon>
        <taxon>genistoids sensu lato</taxon>
        <taxon>core genistoids</taxon>
        <taxon>Genisteae</taxon>
        <taxon>Lupinus</taxon>
    </lineage>
</organism>
<reference evidence="3 4" key="1">
    <citation type="submission" date="2024-03" db="EMBL/GenBank/DDBJ databases">
        <authorList>
            <person name="Martinez-Hernandez J."/>
        </authorList>
    </citation>
    <scope>NUCLEOTIDE SEQUENCE [LARGE SCALE GENOMIC DNA]</scope>
</reference>
<dbReference type="PANTHER" id="PTHR46328:SF15">
    <property type="entry name" value="PROTEIN FAR1-RELATED SEQUENCE 5-LIKE"/>
    <property type="match status" value="1"/>
</dbReference>
<gene>
    <name evidence="3" type="ORF">LLUT_LOCUS7049</name>
</gene>
<dbReference type="AlphaFoldDB" id="A0AAV1W9F1"/>
<proteinExistence type="predicted"/>
<comment type="caution">
    <text evidence="3">The sequence shown here is derived from an EMBL/GenBank/DDBJ whole genome shotgun (WGS) entry which is preliminary data.</text>
</comment>
<keyword evidence="4" id="KW-1185">Reference proteome</keyword>
<protein>
    <recommendedName>
        <fullName evidence="2">FAR1 domain-containing protein</fullName>
    </recommendedName>
</protein>
<feature type="domain" description="FAR1" evidence="2">
    <location>
        <begin position="12"/>
        <end position="99"/>
    </location>
</feature>
<evidence type="ECO:0000313" key="3">
    <source>
        <dbReference type="EMBL" id="CAL0305989.1"/>
    </source>
</evidence>
<sequence>MEFESEDDAKYFYGQYARREGFSMRLDRCHRSDVDNRIISRRLSCNKQGFNMRGKNGTQPVKKPRVSIREGCEAMLWVKENKCGKWIVTKFVKEHNHPLYGSGGASPSYKLLESKDRKIHQLEKELERRDQQCQQYRRLLLSLLETVDDQTEFFSGKVELIVNNVKQLENEVQKHLDPH</sequence>
<dbReference type="Pfam" id="PF03101">
    <property type="entry name" value="FAR1"/>
    <property type="match status" value="1"/>
</dbReference>
<evidence type="ECO:0000256" key="1">
    <source>
        <dbReference type="SAM" id="Coils"/>
    </source>
</evidence>
<accession>A0AAV1W9F1</accession>
<dbReference type="InterPro" id="IPR004330">
    <property type="entry name" value="FAR1_DNA_bnd_dom"/>
</dbReference>
<name>A0AAV1W9F1_LUPLU</name>
<feature type="coiled-coil region" evidence="1">
    <location>
        <begin position="112"/>
        <end position="139"/>
    </location>
</feature>
<dbReference type="EMBL" id="CAXHTB010000005">
    <property type="protein sequence ID" value="CAL0305989.1"/>
    <property type="molecule type" value="Genomic_DNA"/>
</dbReference>
<dbReference type="PANTHER" id="PTHR46328">
    <property type="entry name" value="FAR-RED IMPAIRED RESPONSIVE (FAR1) FAMILY PROTEIN-RELATED"/>
    <property type="match status" value="1"/>
</dbReference>
<evidence type="ECO:0000259" key="2">
    <source>
        <dbReference type="Pfam" id="PF03101"/>
    </source>
</evidence>
<evidence type="ECO:0000313" key="4">
    <source>
        <dbReference type="Proteomes" id="UP001497480"/>
    </source>
</evidence>
<dbReference type="Proteomes" id="UP001497480">
    <property type="component" value="Unassembled WGS sequence"/>
</dbReference>
<keyword evidence="1" id="KW-0175">Coiled coil</keyword>